<protein>
    <submittedName>
        <fullName evidence="1">Uncharacterized protein</fullName>
    </submittedName>
</protein>
<evidence type="ECO:0000313" key="1">
    <source>
        <dbReference type="EMBL" id="GBN53999.1"/>
    </source>
</evidence>
<comment type="caution">
    <text evidence="1">The sequence shown here is derived from an EMBL/GenBank/DDBJ whole genome shotgun (WGS) entry which is preliminary data.</text>
</comment>
<dbReference type="EMBL" id="BGPR01011992">
    <property type="protein sequence ID" value="GBN53999.1"/>
    <property type="molecule type" value="Genomic_DNA"/>
</dbReference>
<evidence type="ECO:0000313" key="2">
    <source>
        <dbReference type="Proteomes" id="UP000499080"/>
    </source>
</evidence>
<accession>A0A4Y2PS38</accession>
<gene>
    <name evidence="1" type="ORF">AVEN_141116_1</name>
</gene>
<dbReference type="Proteomes" id="UP000499080">
    <property type="component" value="Unassembled WGS sequence"/>
</dbReference>
<organism evidence="1 2">
    <name type="scientific">Araneus ventricosus</name>
    <name type="common">Orbweaver spider</name>
    <name type="synonym">Epeira ventricosa</name>
    <dbReference type="NCBI Taxonomy" id="182803"/>
    <lineage>
        <taxon>Eukaryota</taxon>
        <taxon>Metazoa</taxon>
        <taxon>Ecdysozoa</taxon>
        <taxon>Arthropoda</taxon>
        <taxon>Chelicerata</taxon>
        <taxon>Arachnida</taxon>
        <taxon>Araneae</taxon>
        <taxon>Araneomorphae</taxon>
        <taxon>Entelegynae</taxon>
        <taxon>Araneoidea</taxon>
        <taxon>Araneidae</taxon>
        <taxon>Araneus</taxon>
    </lineage>
</organism>
<keyword evidence="2" id="KW-1185">Reference proteome</keyword>
<dbReference type="OrthoDB" id="10030726at2759"/>
<sequence>MNWKLSKLFSKAAACDPFFDGSLILNFEKCGGGEQGPFTFGSEGAFAPGPPPRRAAYVQKAEIEDPDIRPILERKLKLTDRPSRSEITPESLATKRYWALWDSLHLKDGILYRKWENDDGSSFDGN</sequence>
<name>A0A4Y2PS38_ARAVE</name>
<proteinExistence type="predicted"/>
<dbReference type="AlphaFoldDB" id="A0A4Y2PS38"/>
<reference evidence="1 2" key="1">
    <citation type="journal article" date="2019" name="Sci. Rep.">
        <title>Orb-weaving spider Araneus ventricosus genome elucidates the spidroin gene catalogue.</title>
        <authorList>
            <person name="Kono N."/>
            <person name="Nakamura H."/>
            <person name="Ohtoshi R."/>
            <person name="Moran D.A.P."/>
            <person name="Shinohara A."/>
            <person name="Yoshida Y."/>
            <person name="Fujiwara M."/>
            <person name="Mori M."/>
            <person name="Tomita M."/>
            <person name="Arakawa K."/>
        </authorList>
    </citation>
    <scope>NUCLEOTIDE SEQUENCE [LARGE SCALE GENOMIC DNA]</scope>
</reference>